<gene>
    <name evidence="6" type="ORF">OSSY52_16380</name>
</gene>
<evidence type="ECO:0000256" key="4">
    <source>
        <dbReference type="ARBA" id="ARBA00023295"/>
    </source>
</evidence>
<dbReference type="Pfam" id="PF09261">
    <property type="entry name" value="Alpha-mann_mid"/>
    <property type="match status" value="1"/>
</dbReference>
<dbReference type="AlphaFoldDB" id="A0A7G1G945"/>
<dbReference type="Gene3D" id="2.70.98.30">
    <property type="entry name" value="Golgi alpha-mannosidase II, domain 4"/>
    <property type="match status" value="1"/>
</dbReference>
<dbReference type="InterPro" id="IPR041147">
    <property type="entry name" value="GH38_C"/>
</dbReference>
<dbReference type="PANTHER" id="PTHR46017:SF1">
    <property type="entry name" value="ALPHA-MANNOSIDASE 2C1"/>
    <property type="match status" value="1"/>
</dbReference>
<dbReference type="InterPro" id="IPR054723">
    <property type="entry name" value="Ams1-like_N"/>
</dbReference>
<dbReference type="Pfam" id="PF22907">
    <property type="entry name" value="Ams1-like_1st"/>
    <property type="match status" value="1"/>
</dbReference>
<dbReference type="RefSeq" id="WP_190614063.1">
    <property type="nucleotide sequence ID" value="NZ_AP018712.1"/>
</dbReference>
<dbReference type="KEGG" id="ocy:OSSY52_16380"/>
<dbReference type="SUPFAM" id="SSF88713">
    <property type="entry name" value="Glycoside hydrolase/deacetylase"/>
    <property type="match status" value="1"/>
</dbReference>
<comment type="similarity">
    <text evidence="1">Belongs to the glycosyl hydrolase 38 family.</text>
</comment>
<dbReference type="Pfam" id="PF01074">
    <property type="entry name" value="Glyco_hydro_38N"/>
    <property type="match status" value="1"/>
</dbReference>
<dbReference type="InterPro" id="IPR000602">
    <property type="entry name" value="Glyco_hydro_38_N"/>
</dbReference>
<dbReference type="Proteomes" id="UP000516361">
    <property type="component" value="Chromosome"/>
</dbReference>
<dbReference type="FunFam" id="1.20.1270.50:FF:000004">
    <property type="entry name" value="alpha-mannosidase 2C1 isoform X1"/>
    <property type="match status" value="1"/>
</dbReference>
<dbReference type="InterPro" id="IPR011682">
    <property type="entry name" value="Glyco_hydro_38_C"/>
</dbReference>
<dbReference type="Gene3D" id="1.20.1270.50">
    <property type="entry name" value="Glycoside hydrolase family 38, central domain"/>
    <property type="match status" value="1"/>
</dbReference>
<dbReference type="Gene3D" id="3.20.110.10">
    <property type="entry name" value="Glycoside hydrolase 38, N terminal domain"/>
    <property type="match status" value="1"/>
</dbReference>
<dbReference type="SUPFAM" id="SSF74650">
    <property type="entry name" value="Galactose mutarotase-like"/>
    <property type="match status" value="1"/>
</dbReference>
<keyword evidence="7" id="KW-1185">Reference proteome</keyword>
<keyword evidence="3" id="KW-0378">Hydrolase</keyword>
<dbReference type="InterPro" id="IPR011330">
    <property type="entry name" value="Glyco_hydro/deAcase_b/a-brl"/>
</dbReference>
<dbReference type="InterPro" id="IPR015341">
    <property type="entry name" value="Glyco_hydro_38_cen"/>
</dbReference>
<dbReference type="SUPFAM" id="SSF88688">
    <property type="entry name" value="Families 57/38 glycoside transferase middle domain"/>
    <property type="match status" value="1"/>
</dbReference>
<evidence type="ECO:0000256" key="3">
    <source>
        <dbReference type="ARBA" id="ARBA00022801"/>
    </source>
</evidence>
<feature type="domain" description="Glycoside hydrolase family 38 central" evidence="5">
    <location>
        <begin position="512"/>
        <end position="590"/>
    </location>
</feature>
<accession>A0A7G1G945</accession>
<dbReference type="PANTHER" id="PTHR46017">
    <property type="entry name" value="ALPHA-MANNOSIDASE 2C1"/>
    <property type="match status" value="1"/>
</dbReference>
<evidence type="ECO:0000256" key="1">
    <source>
        <dbReference type="ARBA" id="ARBA00009792"/>
    </source>
</evidence>
<dbReference type="SMART" id="SM00872">
    <property type="entry name" value="Alpha-mann_mid"/>
    <property type="match status" value="1"/>
</dbReference>
<protein>
    <submittedName>
        <fullName evidence="6">Alpha-mannosidase</fullName>
    </submittedName>
</protein>
<dbReference type="GO" id="GO:0009313">
    <property type="term" value="P:oligosaccharide catabolic process"/>
    <property type="evidence" value="ECO:0007669"/>
    <property type="project" value="TreeGrafter"/>
</dbReference>
<dbReference type="InterPro" id="IPR028995">
    <property type="entry name" value="Glyco_hydro_57/38_cen_sf"/>
</dbReference>
<dbReference type="Pfam" id="PF07748">
    <property type="entry name" value="Glyco_hydro_38C"/>
    <property type="match status" value="1"/>
</dbReference>
<dbReference type="GO" id="GO:0030246">
    <property type="term" value="F:carbohydrate binding"/>
    <property type="evidence" value="ECO:0007669"/>
    <property type="project" value="InterPro"/>
</dbReference>
<organism evidence="6 7">
    <name type="scientific">Tepiditoga spiralis</name>
    <dbReference type="NCBI Taxonomy" id="2108365"/>
    <lineage>
        <taxon>Bacteria</taxon>
        <taxon>Thermotogati</taxon>
        <taxon>Thermotogota</taxon>
        <taxon>Thermotogae</taxon>
        <taxon>Petrotogales</taxon>
        <taxon>Petrotogaceae</taxon>
        <taxon>Tepiditoga</taxon>
    </lineage>
</organism>
<dbReference type="GO" id="GO:0004559">
    <property type="term" value="F:alpha-mannosidase activity"/>
    <property type="evidence" value="ECO:0007669"/>
    <property type="project" value="InterPro"/>
</dbReference>
<dbReference type="CDD" id="cd10789">
    <property type="entry name" value="GH38N_AMII_ER_cytosolic"/>
    <property type="match status" value="1"/>
</dbReference>
<keyword evidence="4" id="KW-0326">Glycosidase</keyword>
<dbReference type="InterPro" id="IPR037094">
    <property type="entry name" value="Glyco_hydro_38_cen_sf"/>
</dbReference>
<evidence type="ECO:0000259" key="5">
    <source>
        <dbReference type="SMART" id="SM00872"/>
    </source>
</evidence>
<dbReference type="GO" id="GO:0046872">
    <property type="term" value="F:metal ion binding"/>
    <property type="evidence" value="ECO:0007669"/>
    <property type="project" value="UniProtKB-KW"/>
</dbReference>
<sequence>MYFTVEKIKKYVEEIKKHIYEKIIDLEIMEYINIGVNNLGLDYVKNKTWKEFNIGNRWGNKDEIYWFRKTIKFPNDWSKDNVALYFNLGKGDLGGLSGTESLIYINEKPVQGLDINHSEVFLKPEWIINEKIIIHIKAFSGINNKNNLFSEAKLVKINRVTEDFYFRSLTVLQTVLELDKNSFDRKNLIEFLDKSFKVIDFRKTGTKEFYDSITKANELLEEFLKNYKSNEKNKPKVVAIGHSHIDVAWLWRLKHTREKASRTFSTVNHLMNQYEEYQFVQSQPQLYDYIKKDYPEIYENIKKRIKEGKWEVTGGMWVEADCNVPSGESLVRQFLFGQKFMKEEFDIRSKILWLPDVFGYSWALPQIIKKSGCEYFMTTKISWSQFNKPEYDTFNWRGIDGTEILTHFITTPDEHGAHFYTYNGLLTPKSVKGLWDNYSQKDINDELLIAFGWGDGGGGPTKEMIETGKKIKEMPSIPDIEFGKAEPFFKRLDERVKEKYKLPTVDGELYLEFHRGTYTSQGKTKRNNRKSEILLHNVEVFNTLSSIELNNIYPQEKINEGWKILLRNQFHDILPGSSIHEVYEDSQMEFEKLFNLEETLLNKVLQEISDNINIKGNKLIVFNSLSWIRSGEIFIKFNDEFKNKVFVDENNEIAYSKIIGNIIKINVENIPAMGYKTYKIVDGKNESIKNYLKYENDTIENKFYIIKLNKNGQIISLFDKEAYREVLPKGKKANVLQTFEDRPMMFDAWDIDIYYREKVYEINNLVNKKVIENGPDRIVINFEYEFLNSKLSQNMIVYSDKRRIDFETKVNWNEHQVLLKALFPVDVRTTKATYEIQFGNVERNTHWNTSWDYAKFETVAQKWVDLSERNYGVSLLNDCKYGHDIKDNNMRITLIKSGIEPDKMADNGNHEFVYSIMPHVGDWFDANTTKEAFELNYPLIAKTTNKSGNLTSIKSFIEVEETSVILDTVKKSEDENAFILRFYEYSNANDTVKVKLNSNIKILEECNLLEEKEKNVEFNKNIFEFTIKPFEIKTFKVYLEKV</sequence>
<name>A0A7G1G945_9BACT</name>
<evidence type="ECO:0000313" key="6">
    <source>
        <dbReference type="EMBL" id="BBE31497.1"/>
    </source>
</evidence>
<reference evidence="6 7" key="1">
    <citation type="submission" date="2018-06" db="EMBL/GenBank/DDBJ databases">
        <title>Genome sequencing of Oceanotoga sp. sy52.</title>
        <authorList>
            <person name="Mori K."/>
        </authorList>
    </citation>
    <scope>NUCLEOTIDE SEQUENCE [LARGE SCALE GENOMIC DNA]</scope>
    <source>
        <strain evidence="7">sy52</strain>
    </source>
</reference>
<keyword evidence="2" id="KW-0479">Metal-binding</keyword>
<dbReference type="InParanoid" id="A0A7G1G945"/>
<evidence type="ECO:0000313" key="7">
    <source>
        <dbReference type="Proteomes" id="UP000516361"/>
    </source>
</evidence>
<dbReference type="FunFam" id="3.20.110.10:FF:000002">
    <property type="entry name" value="alpha-mannosidase 2C1 isoform X1"/>
    <property type="match status" value="1"/>
</dbReference>
<dbReference type="FunFam" id="2.70.98.30:FF:000010">
    <property type="entry name" value="Cytosolic alpha-mannosidase"/>
    <property type="match status" value="1"/>
</dbReference>
<dbReference type="EMBL" id="AP018712">
    <property type="protein sequence ID" value="BBE31497.1"/>
    <property type="molecule type" value="Genomic_DNA"/>
</dbReference>
<dbReference type="InterPro" id="IPR027291">
    <property type="entry name" value="Glyco_hydro_38_N_sf"/>
</dbReference>
<evidence type="ECO:0000256" key="2">
    <source>
        <dbReference type="ARBA" id="ARBA00022723"/>
    </source>
</evidence>
<dbReference type="InterPro" id="IPR011013">
    <property type="entry name" value="Gal_mutarotase_sf_dom"/>
</dbReference>
<dbReference type="GO" id="GO:0006013">
    <property type="term" value="P:mannose metabolic process"/>
    <property type="evidence" value="ECO:0007669"/>
    <property type="project" value="InterPro"/>
</dbReference>
<dbReference type="Gene3D" id="2.60.40.2220">
    <property type="match status" value="1"/>
</dbReference>
<dbReference type="Pfam" id="PF17677">
    <property type="entry name" value="Glyco_hydro38C2"/>
    <property type="match status" value="1"/>
</dbReference>
<proteinExistence type="inferred from homology"/>